<dbReference type="EMBL" id="UGQQ01000001">
    <property type="protein sequence ID" value="STZ54404.1"/>
    <property type="molecule type" value="Genomic_DNA"/>
</dbReference>
<evidence type="ECO:0000259" key="2">
    <source>
        <dbReference type="Pfam" id="PF01738"/>
    </source>
</evidence>
<reference evidence="3 4" key="1">
    <citation type="submission" date="2018-06" db="EMBL/GenBank/DDBJ databases">
        <authorList>
            <consortium name="Pathogen Informatics"/>
            <person name="Doyle S."/>
        </authorList>
    </citation>
    <scope>NUCLEOTIDE SEQUENCE [LARGE SCALE GENOMIC DNA]</scope>
    <source>
        <strain evidence="3 4">NCTC4524</strain>
    </source>
</reference>
<name>A0A378T217_9MYCO</name>
<evidence type="ECO:0000313" key="3">
    <source>
        <dbReference type="EMBL" id="STZ54404.1"/>
    </source>
</evidence>
<dbReference type="SUPFAM" id="SSF53474">
    <property type="entry name" value="alpha/beta-Hydrolases"/>
    <property type="match status" value="1"/>
</dbReference>
<dbReference type="GO" id="GO:0008806">
    <property type="term" value="F:carboxymethylenebutenolidase activity"/>
    <property type="evidence" value="ECO:0007669"/>
    <property type="project" value="UniProtKB-EC"/>
</dbReference>
<feature type="region of interest" description="Disordered" evidence="1">
    <location>
        <begin position="70"/>
        <end position="95"/>
    </location>
</feature>
<accession>A0A378T217</accession>
<proteinExistence type="predicted"/>
<evidence type="ECO:0000256" key="1">
    <source>
        <dbReference type="SAM" id="MobiDB-lite"/>
    </source>
</evidence>
<protein>
    <submittedName>
        <fullName evidence="3">Carboxymethylenebutenolidase</fullName>
        <ecNumber evidence="3">3.1.1.45</ecNumber>
    </submittedName>
</protein>
<dbReference type="STRING" id="1796.ABW05_00910"/>
<feature type="domain" description="Dienelactone hydrolase" evidence="2">
    <location>
        <begin position="118"/>
        <end position="318"/>
    </location>
</feature>
<keyword evidence="3" id="KW-0378">Hydrolase</keyword>
<dbReference type="InterPro" id="IPR051049">
    <property type="entry name" value="Dienelactone_hydrolase-like"/>
</dbReference>
<gene>
    <name evidence="3" type="ORF">NCTC4524_02040</name>
</gene>
<dbReference type="PANTHER" id="PTHR46623">
    <property type="entry name" value="CARBOXYMETHYLENEBUTENOLIDASE-RELATED"/>
    <property type="match status" value="1"/>
</dbReference>
<evidence type="ECO:0000313" key="4">
    <source>
        <dbReference type="Proteomes" id="UP000254945"/>
    </source>
</evidence>
<dbReference type="Pfam" id="PF01738">
    <property type="entry name" value="DLH"/>
    <property type="match status" value="1"/>
</dbReference>
<dbReference type="Proteomes" id="UP000254945">
    <property type="component" value="Unassembled WGS sequence"/>
</dbReference>
<dbReference type="PANTHER" id="PTHR46623:SF6">
    <property type="entry name" value="ALPHA_BETA-HYDROLASES SUPERFAMILY PROTEIN"/>
    <property type="match status" value="1"/>
</dbReference>
<dbReference type="AlphaFoldDB" id="A0A378T217"/>
<dbReference type="InterPro" id="IPR029058">
    <property type="entry name" value="AB_hydrolase_fold"/>
</dbReference>
<organism evidence="3 4">
    <name type="scientific">Mycolicibacterium senegalense</name>
    <dbReference type="NCBI Taxonomy" id="1796"/>
    <lineage>
        <taxon>Bacteria</taxon>
        <taxon>Bacillati</taxon>
        <taxon>Actinomycetota</taxon>
        <taxon>Actinomycetes</taxon>
        <taxon>Mycobacteriales</taxon>
        <taxon>Mycobacteriaceae</taxon>
        <taxon>Mycolicibacterium</taxon>
    </lineage>
</organism>
<sequence length="320" mass="33365">MRVYSCGSGYRRILAEVTPLQRYIAEEIATDHLDGLLSRREALRRLGLLGIGATAAAALIAACGETKESAVGSAPGATSGTAPKPAEPPGIRGALPTSEVSWTGEGGELRGAWAAAPQPRGGVLVIHENKGLTDHIRSVAGRFAGIGYPALAIDLLSAQGGTAAFADPADATAALSRIEPQEFITYLNSGIAELQRRVPGHKIAAVGFCMGGGLVWRLLAAGTPALAAAVPFYGPAPEDPDFAGSRDTAVLAFYGALDQRVNATEPVVRAALEKAAMVHELITEPDANHAFFNDTGNRYAPAAAADAWHRIQDWFITHLA</sequence>
<dbReference type="InterPro" id="IPR002925">
    <property type="entry name" value="Dienelactn_hydro"/>
</dbReference>
<dbReference type="EC" id="3.1.1.45" evidence="3"/>
<dbReference type="Gene3D" id="3.40.50.1820">
    <property type="entry name" value="alpha/beta hydrolase"/>
    <property type="match status" value="1"/>
</dbReference>